<accession>A0ABD4SNH8</accession>
<dbReference type="AlphaFoldDB" id="A0ABD4SNH8"/>
<reference evidence="2 3" key="1">
    <citation type="submission" date="2021-10" db="EMBL/GenBank/DDBJ databases">
        <title>Whole-genome sequencing analysis of Laribacter hongkongensis: virulence gene profiles, carbohydrate-active enzyme prediction, and antimicrobial resistance characterization.</title>
        <authorList>
            <person name="Yuan P."/>
            <person name="Zhan Y."/>
            <person name="Chen D."/>
        </authorList>
    </citation>
    <scope>NUCLEOTIDE SEQUENCE [LARGE SCALE GENOMIC DNA]</scope>
    <source>
        <strain evidence="2 3">W67</strain>
    </source>
</reference>
<evidence type="ECO:0000256" key="1">
    <source>
        <dbReference type="SAM" id="MobiDB-lite"/>
    </source>
</evidence>
<evidence type="ECO:0000313" key="2">
    <source>
        <dbReference type="EMBL" id="MCG9025074.1"/>
    </source>
</evidence>
<dbReference type="Proteomes" id="UP001200247">
    <property type="component" value="Unassembled WGS sequence"/>
</dbReference>
<comment type="caution">
    <text evidence="2">The sequence shown here is derived from an EMBL/GenBank/DDBJ whole genome shotgun (WGS) entry which is preliminary data.</text>
</comment>
<dbReference type="RefSeq" id="WP_239893604.1">
    <property type="nucleotide sequence ID" value="NZ_JAJAXM010000005.1"/>
</dbReference>
<protein>
    <submittedName>
        <fullName evidence="2">Uncharacterized protein</fullName>
    </submittedName>
</protein>
<sequence length="75" mass="8601">MEDVLPTIRKTGAYSTTRRTKAEPGSYLPTAGEVHHLHGVFCMVNMMRELEMLLQLLRAPISPRVPDGWQREQHD</sequence>
<proteinExistence type="predicted"/>
<feature type="region of interest" description="Disordered" evidence="1">
    <location>
        <begin position="1"/>
        <end position="26"/>
    </location>
</feature>
<organism evidence="2 3">
    <name type="scientific">Laribacter hongkongensis</name>
    <dbReference type="NCBI Taxonomy" id="168471"/>
    <lineage>
        <taxon>Bacteria</taxon>
        <taxon>Pseudomonadati</taxon>
        <taxon>Pseudomonadota</taxon>
        <taxon>Betaproteobacteria</taxon>
        <taxon>Neisseriales</taxon>
        <taxon>Aquaspirillaceae</taxon>
        <taxon>Laribacter</taxon>
    </lineage>
</organism>
<dbReference type="EMBL" id="JAJAXM010000005">
    <property type="protein sequence ID" value="MCG9025074.1"/>
    <property type="molecule type" value="Genomic_DNA"/>
</dbReference>
<evidence type="ECO:0000313" key="3">
    <source>
        <dbReference type="Proteomes" id="UP001200247"/>
    </source>
</evidence>
<name>A0ABD4SNH8_9NEIS</name>
<gene>
    <name evidence="2" type="ORF">LH440_04010</name>
</gene>